<evidence type="ECO:0000313" key="2">
    <source>
        <dbReference type="Proteomes" id="UP001055072"/>
    </source>
</evidence>
<organism evidence="1 2">
    <name type="scientific">Irpex rosettiformis</name>
    <dbReference type="NCBI Taxonomy" id="378272"/>
    <lineage>
        <taxon>Eukaryota</taxon>
        <taxon>Fungi</taxon>
        <taxon>Dikarya</taxon>
        <taxon>Basidiomycota</taxon>
        <taxon>Agaricomycotina</taxon>
        <taxon>Agaricomycetes</taxon>
        <taxon>Polyporales</taxon>
        <taxon>Irpicaceae</taxon>
        <taxon>Irpex</taxon>
    </lineage>
</organism>
<reference evidence="1" key="1">
    <citation type="journal article" date="2021" name="Environ. Microbiol.">
        <title>Gene family expansions and transcriptome signatures uncover fungal adaptations to wood decay.</title>
        <authorList>
            <person name="Hage H."/>
            <person name="Miyauchi S."/>
            <person name="Viragh M."/>
            <person name="Drula E."/>
            <person name="Min B."/>
            <person name="Chaduli D."/>
            <person name="Navarro D."/>
            <person name="Favel A."/>
            <person name="Norest M."/>
            <person name="Lesage-Meessen L."/>
            <person name="Balint B."/>
            <person name="Merenyi Z."/>
            <person name="de Eugenio L."/>
            <person name="Morin E."/>
            <person name="Martinez A.T."/>
            <person name="Baldrian P."/>
            <person name="Stursova M."/>
            <person name="Martinez M.J."/>
            <person name="Novotny C."/>
            <person name="Magnuson J.K."/>
            <person name="Spatafora J.W."/>
            <person name="Maurice S."/>
            <person name="Pangilinan J."/>
            <person name="Andreopoulos W."/>
            <person name="LaButti K."/>
            <person name="Hundley H."/>
            <person name="Na H."/>
            <person name="Kuo A."/>
            <person name="Barry K."/>
            <person name="Lipzen A."/>
            <person name="Henrissat B."/>
            <person name="Riley R."/>
            <person name="Ahrendt S."/>
            <person name="Nagy L.G."/>
            <person name="Grigoriev I.V."/>
            <person name="Martin F."/>
            <person name="Rosso M.N."/>
        </authorList>
    </citation>
    <scope>NUCLEOTIDE SEQUENCE</scope>
    <source>
        <strain evidence="1">CBS 384.51</strain>
    </source>
</reference>
<gene>
    <name evidence="1" type="ORF">BDY19DRAFT_995315</name>
</gene>
<sequence>MEFPVLNEIESAAERDTLLDALYILYPHSFVNGQPIPTAENADIWAQYFPNMQNNVDNTLANQPAGQEDANGVEGGAEADVVTETIDHEETVEKTPEPEVEKDAVETTPAYEDDVQVVEEVAPAEVTETTPKKNSTTTPKKPDSRKDQNLDGDGVPPPPSPVNVKRKRSVGTFANDDTTRDVEDASDDEDPAVQHQKRVRYTDVTGSVTNESVNEEERANEEVHEADKDTHVVEGGQDTQEVSKNNAALGDEVAKGNATSDDETTKGSGAPNDEGVEGDITPADGPKAITPVASAEDGHLNQESATGDAGAVADAPPANNVSTLLVDGVIHELRHPCPHEGCTYFLDEILETKLGGHFVRHHGYTTDVEVKGKPKRRCDFQTNGITCTKETFSLKGGASDLHKSVGRHILRHHTNWKSEAYPCKFGGCQEAFDESGKRAAHLAEAHGLSKEAIKAYKNAFKPFVKALEARNKLTDHA</sequence>
<evidence type="ECO:0000313" key="1">
    <source>
        <dbReference type="EMBL" id="KAI0087255.1"/>
    </source>
</evidence>
<protein>
    <submittedName>
        <fullName evidence="1">Uncharacterized protein</fullName>
    </submittedName>
</protein>
<proteinExistence type="predicted"/>
<keyword evidence="2" id="KW-1185">Reference proteome</keyword>
<dbReference type="EMBL" id="MU274919">
    <property type="protein sequence ID" value="KAI0087255.1"/>
    <property type="molecule type" value="Genomic_DNA"/>
</dbReference>
<name>A0ACB8TZ25_9APHY</name>
<comment type="caution">
    <text evidence="1">The sequence shown here is derived from an EMBL/GenBank/DDBJ whole genome shotgun (WGS) entry which is preliminary data.</text>
</comment>
<accession>A0ACB8TZ25</accession>
<dbReference type="Proteomes" id="UP001055072">
    <property type="component" value="Unassembled WGS sequence"/>
</dbReference>